<reference evidence="4 5" key="1">
    <citation type="submission" date="2020-04" db="EMBL/GenBank/DDBJ databases">
        <title>Perkinsus olseni comparative genomics.</title>
        <authorList>
            <person name="Bogema D.R."/>
        </authorList>
    </citation>
    <scope>NUCLEOTIDE SEQUENCE [LARGE SCALE GENOMIC DNA]</scope>
    <source>
        <strain evidence="4 5">ATCC PRA-207</strain>
    </source>
</reference>
<dbReference type="GO" id="GO:0016973">
    <property type="term" value="P:poly(A)+ mRNA export from nucleus"/>
    <property type="evidence" value="ECO:0007669"/>
    <property type="project" value="TreeGrafter"/>
</dbReference>
<sequence>MSVTSEETSTEAPLPSKTEAQKEVVDDAGKNEGKRARLSSSDKKESAETQQQGDAVEESTERAEGTTIASVIKNSLKMMARVTDGVYNASKSGSEDELSEEEKRLRRAERFGTCTEADKRAARATRFGTTHVKKGQKTTKSVSDASASSEEAERRLKRAKRFGLTTPETEAERKRLRAERFGAN</sequence>
<keyword evidence="5" id="KW-1185">Reference proteome</keyword>
<feature type="compositionally biased region" description="Basic and acidic residues" evidence="2">
    <location>
        <begin position="19"/>
        <end position="47"/>
    </location>
</feature>
<feature type="region of interest" description="Disordered" evidence="2">
    <location>
        <begin position="125"/>
        <end position="184"/>
    </location>
</feature>
<protein>
    <recommendedName>
        <fullName evidence="3">THO1-MOS11 C-terminal domain-containing protein</fullName>
    </recommendedName>
</protein>
<evidence type="ECO:0000256" key="1">
    <source>
        <dbReference type="ARBA" id="ARBA00022553"/>
    </source>
</evidence>
<dbReference type="GO" id="GO:0005634">
    <property type="term" value="C:nucleus"/>
    <property type="evidence" value="ECO:0007669"/>
    <property type="project" value="TreeGrafter"/>
</dbReference>
<gene>
    <name evidence="4" type="ORF">FOZ63_002678</name>
</gene>
<dbReference type="EMBL" id="JABANO010032134">
    <property type="protein sequence ID" value="KAF4709115.1"/>
    <property type="molecule type" value="Genomic_DNA"/>
</dbReference>
<comment type="caution">
    <text evidence="4">The sequence shown here is derived from an EMBL/GenBank/DDBJ whole genome shotgun (WGS) entry which is preliminary data.</text>
</comment>
<dbReference type="PANTHER" id="PTHR46551:SF1">
    <property type="entry name" value="SAP DOMAIN-CONTAINING RIBONUCLEOPROTEIN"/>
    <property type="match status" value="1"/>
</dbReference>
<accession>A0A7J6QL48</accession>
<dbReference type="AlphaFoldDB" id="A0A7J6QL48"/>
<dbReference type="PANTHER" id="PTHR46551">
    <property type="entry name" value="SAP DOMAIN-CONTAINING RIBONUCLEOPROTEIN"/>
    <property type="match status" value="1"/>
</dbReference>
<feature type="compositionally biased region" description="Polar residues" evidence="2">
    <location>
        <begin position="1"/>
        <end position="11"/>
    </location>
</feature>
<proteinExistence type="predicted"/>
<evidence type="ECO:0000313" key="4">
    <source>
        <dbReference type="EMBL" id="KAF4709115.1"/>
    </source>
</evidence>
<dbReference type="Proteomes" id="UP000553632">
    <property type="component" value="Unassembled WGS sequence"/>
</dbReference>
<feature type="domain" description="THO1-MOS11 C-terminal" evidence="3">
    <location>
        <begin position="148"/>
        <end position="182"/>
    </location>
</feature>
<dbReference type="InterPro" id="IPR040746">
    <property type="entry name" value="THO1_MOS11_C"/>
</dbReference>
<evidence type="ECO:0000256" key="2">
    <source>
        <dbReference type="SAM" id="MobiDB-lite"/>
    </source>
</evidence>
<feature type="compositionally biased region" description="Low complexity" evidence="2">
    <location>
        <begin position="140"/>
        <end position="149"/>
    </location>
</feature>
<evidence type="ECO:0000313" key="5">
    <source>
        <dbReference type="Proteomes" id="UP000553632"/>
    </source>
</evidence>
<dbReference type="InterPro" id="IPR052240">
    <property type="entry name" value="SAP_domain_ribonucleoprotein"/>
</dbReference>
<dbReference type="Pfam" id="PF18592">
    <property type="entry name" value="Tho1_MOS11_C"/>
    <property type="match status" value="1"/>
</dbReference>
<keyword evidence="1" id="KW-0597">Phosphoprotein</keyword>
<feature type="region of interest" description="Disordered" evidence="2">
    <location>
        <begin position="1"/>
        <end position="67"/>
    </location>
</feature>
<organism evidence="4 5">
    <name type="scientific">Perkinsus olseni</name>
    <name type="common">Perkinsus atlanticus</name>
    <dbReference type="NCBI Taxonomy" id="32597"/>
    <lineage>
        <taxon>Eukaryota</taxon>
        <taxon>Sar</taxon>
        <taxon>Alveolata</taxon>
        <taxon>Perkinsozoa</taxon>
        <taxon>Perkinsea</taxon>
        <taxon>Perkinsida</taxon>
        <taxon>Perkinsidae</taxon>
        <taxon>Perkinsus</taxon>
    </lineage>
</organism>
<evidence type="ECO:0000259" key="3">
    <source>
        <dbReference type="Pfam" id="PF18592"/>
    </source>
</evidence>
<name>A0A7J6QL48_PEROL</name>